<dbReference type="RefSeq" id="WP_308357903.1">
    <property type="nucleotide sequence ID" value="NZ_CP129970.2"/>
</dbReference>
<evidence type="ECO:0000313" key="2">
    <source>
        <dbReference type="Proteomes" id="UP001244443"/>
    </source>
</evidence>
<proteinExistence type="predicted"/>
<sequence>MKRVLLPILLVLGLNFLLNEWFKHINKEAVIWELDASFFGNVKNKEVQYLILGNSHSFGIETYENDSLIHFASYGENWAKSYYKLKYLIEHGYSINHLLLNYDITDTKQIGLDNKNLNYWDKYVNFFELGNVTNNFSQYFGFWLRANFMNYAGRYFEFYEYYTLSQNQNEKSQEATFTPPDFIQRHNIEENCFGEIIVEDAKFYLEKIVEICTENNIQLVLVKYPITKYHYYKHSTCFEPTHYYHKLNSVVLAYENVLIFDYQKIYFENYTKFRDGHHLSGAARDEFSSLIREELERTKFLQ</sequence>
<gene>
    <name evidence="1" type="ORF">QYS48_29560</name>
</gene>
<dbReference type="AlphaFoldDB" id="A0AA51NAW2"/>
<dbReference type="SUPFAM" id="SSF52266">
    <property type="entry name" value="SGNH hydrolase"/>
    <property type="match status" value="1"/>
</dbReference>
<organism evidence="1 2">
    <name type="scientific">Marivirga arenosa</name>
    <dbReference type="NCBI Taxonomy" id="3059076"/>
    <lineage>
        <taxon>Bacteria</taxon>
        <taxon>Pseudomonadati</taxon>
        <taxon>Bacteroidota</taxon>
        <taxon>Cytophagia</taxon>
        <taxon>Cytophagales</taxon>
        <taxon>Marivirgaceae</taxon>
        <taxon>Marivirga</taxon>
    </lineage>
</organism>
<dbReference type="EMBL" id="CP129970">
    <property type="protein sequence ID" value="WMN07696.1"/>
    <property type="molecule type" value="Genomic_DNA"/>
</dbReference>
<reference evidence="1" key="1">
    <citation type="submission" date="2023-08" db="EMBL/GenBank/DDBJ databases">
        <title>Comparative genomics and taxonomic characterization of three novel marine species of genus Marivirga.</title>
        <authorList>
            <person name="Muhammad N."/>
            <person name="Kim S.-G."/>
        </authorList>
    </citation>
    <scope>NUCLEOTIDE SEQUENCE [LARGE SCALE GENOMIC DNA]</scope>
    <source>
        <strain evidence="1">ABR2-2</strain>
    </source>
</reference>
<accession>A0AA51NAW2</accession>
<keyword evidence="2" id="KW-1185">Reference proteome</keyword>
<name>A0AA51NAW2_9BACT</name>
<dbReference type="Proteomes" id="UP001244443">
    <property type="component" value="Chromosome"/>
</dbReference>
<evidence type="ECO:0000313" key="1">
    <source>
        <dbReference type="EMBL" id="WMN07696.1"/>
    </source>
</evidence>
<protein>
    <recommendedName>
        <fullName evidence="3">DUF1574 domain-containing protein</fullName>
    </recommendedName>
</protein>
<evidence type="ECO:0008006" key="3">
    <source>
        <dbReference type="Google" id="ProtNLM"/>
    </source>
</evidence>